<dbReference type="Gene3D" id="3.40.710.10">
    <property type="entry name" value="DD-peptidase/beta-lactamase superfamily"/>
    <property type="match status" value="1"/>
</dbReference>
<evidence type="ECO:0000313" key="3">
    <source>
        <dbReference type="Proteomes" id="UP000198379"/>
    </source>
</evidence>
<evidence type="ECO:0000259" key="1">
    <source>
        <dbReference type="Pfam" id="PF00144"/>
    </source>
</evidence>
<dbReference type="Pfam" id="PF00144">
    <property type="entry name" value="Beta-lactamase"/>
    <property type="match status" value="1"/>
</dbReference>
<reference evidence="2 3" key="1">
    <citation type="submission" date="2017-06" db="EMBL/GenBank/DDBJ databases">
        <authorList>
            <person name="Kim H.J."/>
            <person name="Triplett B.A."/>
        </authorList>
    </citation>
    <scope>NUCLEOTIDE SEQUENCE [LARGE SCALE GENOMIC DNA]</scope>
    <source>
        <strain evidence="2 3">DSM 25597</strain>
    </source>
</reference>
<dbReference type="PANTHER" id="PTHR43283">
    <property type="entry name" value="BETA-LACTAMASE-RELATED"/>
    <property type="match status" value="1"/>
</dbReference>
<feature type="domain" description="Beta-lactamase-related" evidence="1">
    <location>
        <begin position="79"/>
        <end position="367"/>
    </location>
</feature>
<dbReference type="PANTHER" id="PTHR43283:SF14">
    <property type="entry name" value="BLL8153 PROTEIN"/>
    <property type="match status" value="1"/>
</dbReference>
<dbReference type="InterPro" id="IPR050789">
    <property type="entry name" value="Diverse_Enzym_Activities"/>
</dbReference>
<dbReference type="OrthoDB" id="9773047at2"/>
<dbReference type="InterPro" id="IPR012338">
    <property type="entry name" value="Beta-lactam/transpept-like"/>
</dbReference>
<keyword evidence="3" id="KW-1185">Reference proteome</keyword>
<organism evidence="2 3">
    <name type="scientific">Dokdonia pacifica</name>
    <dbReference type="NCBI Taxonomy" id="1627892"/>
    <lineage>
        <taxon>Bacteria</taxon>
        <taxon>Pseudomonadati</taxon>
        <taxon>Bacteroidota</taxon>
        <taxon>Flavobacteriia</taxon>
        <taxon>Flavobacteriales</taxon>
        <taxon>Flavobacteriaceae</taxon>
        <taxon>Dokdonia</taxon>
    </lineage>
</organism>
<proteinExistence type="predicted"/>
<dbReference type="SUPFAM" id="SSF56601">
    <property type="entry name" value="beta-lactamase/transpeptidase-like"/>
    <property type="match status" value="1"/>
</dbReference>
<evidence type="ECO:0000313" key="2">
    <source>
        <dbReference type="EMBL" id="SNS32052.1"/>
    </source>
</evidence>
<protein>
    <submittedName>
        <fullName evidence="2">CubicO group peptidase, beta-lactamase class C family</fullName>
    </submittedName>
</protein>
<accession>A0A239DJJ5</accession>
<dbReference type="InterPro" id="IPR001466">
    <property type="entry name" value="Beta-lactam-related"/>
</dbReference>
<sequence>MKLQHYLILFSFLLLLNSCHVGRFFYWNFADTGDLEKFESVPIQKGETPFLFKEIQDTQNFTTPEINDFENVLEKSGTTAFLVIKDDQILYEKYFDEYTKATDHPSFSVSKSFVSALIGIAIQEGHITSLEDPIRKYLPELDHSFDPVTLADVINMQSGIKFSEGYFNPFGEVAKFYYGTNLKKYVNKLKVNETPGVRWKYKSGNTQLLSLALESATQRPLHEYFQEKIWQPLGMEYDASWSIDSKKHQTTKAFCCLNARTRDYAKFARLYLKEGNWNGAQIIPKDWVEKTTSFTDKRSNYRYSHHWWRNITKEDYKKSTEDTTKLQLEEAKAPYVDYQARGILGQFMYINPEKEIVIIRLGDKFGSVNWATLFREIATLN</sequence>
<dbReference type="AlphaFoldDB" id="A0A239DJJ5"/>
<gene>
    <name evidence="2" type="ORF">SAMN06265376_11128</name>
</gene>
<dbReference type="RefSeq" id="WP_089373781.1">
    <property type="nucleotide sequence ID" value="NZ_BMEP01000008.1"/>
</dbReference>
<dbReference type="EMBL" id="FZNY01000011">
    <property type="protein sequence ID" value="SNS32052.1"/>
    <property type="molecule type" value="Genomic_DNA"/>
</dbReference>
<dbReference type="Proteomes" id="UP000198379">
    <property type="component" value="Unassembled WGS sequence"/>
</dbReference>
<name>A0A239DJJ5_9FLAO</name>